<comment type="function">
    <text evidence="4">May be involved in cooperative interactions with calmodulins or calmodulin-like proteins. Recruits calmodulin proteins to microtubules, thus being a potential scaffold in cellular signaling and trafficking. May associate with nucleic acids and regulate gene expression at the transcriptional or post-transcriptional level.</text>
</comment>
<comment type="similarity">
    <text evidence="2">Belongs to the IQD family.</text>
</comment>
<feature type="region of interest" description="Disordered" evidence="5">
    <location>
        <begin position="405"/>
        <end position="481"/>
    </location>
</feature>
<accession>A0AAV1CDW2</accession>
<dbReference type="CDD" id="cd23767">
    <property type="entry name" value="IQCD"/>
    <property type="match status" value="1"/>
</dbReference>
<dbReference type="GO" id="GO:0005516">
    <property type="term" value="F:calmodulin binding"/>
    <property type="evidence" value="ECO:0007669"/>
    <property type="project" value="UniProtKB-KW"/>
</dbReference>
<dbReference type="PANTHER" id="PTHR32295">
    <property type="entry name" value="IQ-DOMAIN 5-RELATED"/>
    <property type="match status" value="1"/>
</dbReference>
<evidence type="ECO:0000259" key="6">
    <source>
        <dbReference type="Pfam" id="PF13178"/>
    </source>
</evidence>
<feature type="region of interest" description="Disordered" evidence="5">
    <location>
        <begin position="1"/>
        <end position="113"/>
    </location>
</feature>
<feature type="compositionally biased region" description="Polar residues" evidence="5">
    <location>
        <begin position="461"/>
        <end position="481"/>
    </location>
</feature>
<dbReference type="EMBL" id="OX459119">
    <property type="protein sequence ID" value="CAI9093363.1"/>
    <property type="molecule type" value="Genomic_DNA"/>
</dbReference>
<dbReference type="SUPFAM" id="SSF52540">
    <property type="entry name" value="P-loop containing nucleoside triphosphate hydrolases"/>
    <property type="match status" value="1"/>
</dbReference>
<evidence type="ECO:0000256" key="4">
    <source>
        <dbReference type="ARBA" id="ARBA00045534"/>
    </source>
</evidence>
<feature type="compositionally biased region" description="Polar residues" evidence="5">
    <location>
        <begin position="27"/>
        <end position="38"/>
    </location>
</feature>
<feature type="region of interest" description="Disordered" evidence="5">
    <location>
        <begin position="222"/>
        <end position="246"/>
    </location>
</feature>
<comment type="subunit">
    <text evidence="3">Binds to multiple calmodulin (CaM) in the presence of Ca(2+) and CaM-like proteins.</text>
</comment>
<dbReference type="InterPro" id="IPR000048">
    <property type="entry name" value="IQ_motif_EF-hand-BS"/>
</dbReference>
<feature type="compositionally biased region" description="Basic residues" evidence="5">
    <location>
        <begin position="60"/>
        <end position="72"/>
    </location>
</feature>
<evidence type="ECO:0000256" key="5">
    <source>
        <dbReference type="SAM" id="MobiDB-lite"/>
    </source>
</evidence>
<dbReference type="Gene3D" id="1.20.5.190">
    <property type="match status" value="1"/>
</dbReference>
<dbReference type="Pfam" id="PF13178">
    <property type="entry name" value="DUF4005"/>
    <property type="match status" value="1"/>
</dbReference>
<evidence type="ECO:0000256" key="1">
    <source>
        <dbReference type="ARBA" id="ARBA00022860"/>
    </source>
</evidence>
<feature type="compositionally biased region" description="Gly residues" evidence="5">
    <location>
        <begin position="1"/>
        <end position="12"/>
    </location>
</feature>
<gene>
    <name evidence="7" type="ORF">OLC1_LOCUS4792</name>
</gene>
<dbReference type="SMART" id="SM00015">
    <property type="entry name" value="IQ"/>
    <property type="match status" value="2"/>
</dbReference>
<protein>
    <submittedName>
        <fullName evidence="7">OLC1v1028849C1</fullName>
    </submittedName>
</protein>
<dbReference type="InterPro" id="IPR027417">
    <property type="entry name" value="P-loop_NTPase"/>
</dbReference>
<keyword evidence="1" id="KW-0112">Calmodulin-binding</keyword>
<dbReference type="PANTHER" id="PTHR32295:SF151">
    <property type="entry name" value="PROTEIN IQ-DOMAIN 1-LIKE"/>
    <property type="match status" value="1"/>
</dbReference>
<feature type="compositionally biased region" description="Polar residues" evidence="5">
    <location>
        <begin position="517"/>
        <end position="527"/>
    </location>
</feature>
<organism evidence="7 8">
    <name type="scientific">Oldenlandia corymbosa var. corymbosa</name>
    <dbReference type="NCBI Taxonomy" id="529605"/>
    <lineage>
        <taxon>Eukaryota</taxon>
        <taxon>Viridiplantae</taxon>
        <taxon>Streptophyta</taxon>
        <taxon>Embryophyta</taxon>
        <taxon>Tracheophyta</taxon>
        <taxon>Spermatophyta</taxon>
        <taxon>Magnoliopsida</taxon>
        <taxon>eudicotyledons</taxon>
        <taxon>Gunneridae</taxon>
        <taxon>Pentapetalae</taxon>
        <taxon>asterids</taxon>
        <taxon>lamiids</taxon>
        <taxon>Gentianales</taxon>
        <taxon>Rubiaceae</taxon>
        <taxon>Rubioideae</taxon>
        <taxon>Spermacoceae</taxon>
        <taxon>Hedyotis-Oldenlandia complex</taxon>
        <taxon>Oldenlandia</taxon>
    </lineage>
</organism>
<reference evidence="7" key="1">
    <citation type="submission" date="2023-03" db="EMBL/GenBank/DDBJ databases">
        <authorList>
            <person name="Julca I."/>
        </authorList>
    </citation>
    <scope>NUCLEOTIDE SEQUENCE</scope>
</reference>
<feature type="region of interest" description="Disordered" evidence="5">
    <location>
        <begin position="512"/>
        <end position="540"/>
    </location>
</feature>
<sequence length="622" mass="68442">MGKSKGGGGGGSSWLNAVKKAFRSPSKDTSTTTAQTNKKNSRKSREDTNEQEQDEDEKKREKRRWLFRKHSSSSHNNGASQKNDQSNNKLRKSSSTAPPPPPPPNKSSAAESVDHRHAIAVAAATAAAAEAAVATAQAAVEIIRLTRPSSASNPPTSIKQQQHSAAITIQKAFRGYLARRALVALRGIVKLQAVIRGQNVRKQAQMTLRCMQALLRLQTRMHHHPPPHHEKRLSQDGDGNGGVRSRKSMFAESNTNTFFWDSKSVPERKSMSTRDRRGSVSSIDWNWNWNDDCPRTLEELEERLQSRKEAAAAAAALQRETTSSSSSSLAYAFSQKIWNNPEENEDIEVGDQRTNWLEQWMETKQLGNSRRFSTDHKRDSFVKTVEMDTNHHNHNVMMTTPKRYSASLASSSPANNNVRKMRHQSPAPSACPSPGRGLKTGVQAPSTPSPLSKAKPAGTTPARTPSPRSYSAANTPSLRSMQRLNTASAVPRLSSAGNNGYVPNYMAATASAKARVRSQSAPRQRPSTPEREHRGGGGLGSAALAKKRLSFPVPPTPIREGCEEYSNCSSSMNYYSQNLRSPSFKSMQAGYVGMEQQSCYTESINGGEISPCSTTELRWWFR</sequence>
<keyword evidence="8" id="KW-1185">Reference proteome</keyword>
<dbReference type="Pfam" id="PF00612">
    <property type="entry name" value="IQ"/>
    <property type="match status" value="2"/>
</dbReference>
<feature type="domain" description="DUF4005" evidence="6">
    <location>
        <begin position="466"/>
        <end position="581"/>
    </location>
</feature>
<feature type="compositionally biased region" description="Basic residues" evidence="5">
    <location>
        <begin position="222"/>
        <end position="231"/>
    </location>
</feature>
<dbReference type="Proteomes" id="UP001161247">
    <property type="component" value="Chromosome 2"/>
</dbReference>
<evidence type="ECO:0000313" key="8">
    <source>
        <dbReference type="Proteomes" id="UP001161247"/>
    </source>
</evidence>
<dbReference type="AlphaFoldDB" id="A0AAV1CDW2"/>
<evidence type="ECO:0000256" key="3">
    <source>
        <dbReference type="ARBA" id="ARBA00024378"/>
    </source>
</evidence>
<feature type="compositionally biased region" description="Polar residues" evidence="5">
    <location>
        <begin position="73"/>
        <end position="96"/>
    </location>
</feature>
<dbReference type="PROSITE" id="PS50096">
    <property type="entry name" value="IQ"/>
    <property type="match status" value="2"/>
</dbReference>
<proteinExistence type="inferred from homology"/>
<evidence type="ECO:0000313" key="7">
    <source>
        <dbReference type="EMBL" id="CAI9093363.1"/>
    </source>
</evidence>
<feature type="compositionally biased region" description="Low complexity" evidence="5">
    <location>
        <begin position="405"/>
        <end position="417"/>
    </location>
</feature>
<evidence type="ECO:0000256" key="2">
    <source>
        <dbReference type="ARBA" id="ARBA00024341"/>
    </source>
</evidence>
<name>A0AAV1CDW2_OLDCO</name>
<dbReference type="InterPro" id="IPR025064">
    <property type="entry name" value="DUF4005"/>
</dbReference>